<evidence type="ECO:0000256" key="4">
    <source>
        <dbReference type="ARBA" id="ARBA00023002"/>
    </source>
</evidence>
<accession>A0ABM3FI33</accession>
<evidence type="ECO:0000256" key="2">
    <source>
        <dbReference type="ARBA" id="ARBA00011881"/>
    </source>
</evidence>
<sequence>MLNFRIEFIGKRIVVTGAGQGIGRALALRLSKFGGKVIAVSRTQKHLDTLFQEDPKIEIITADLADWESTRAAIEGAGRIDLLVNNAAAARLDRFLDVKPDDVDVLFNVNLKSVINVSQVAAKSMIATGNGGSIVNISSQASQAALKDHAVYCATKAALDQLTRVMALELGPHNIRVNAVNPTVVMTDMGRVGWNDPEKAASMTSKIPLGRFAEVDEVVDAVVYLLSNRSSMINGVTLPIDGGFLAT</sequence>
<dbReference type="InterPro" id="IPR051737">
    <property type="entry name" value="L-xylulose/Carbonyl_redctase"/>
</dbReference>
<dbReference type="PRINTS" id="PR00080">
    <property type="entry name" value="SDRFAMILY"/>
</dbReference>
<protein>
    <submittedName>
        <fullName evidence="6">L-xylulose reductase isoform X1</fullName>
    </submittedName>
</protein>
<dbReference type="GeneID" id="107216484"/>
<dbReference type="SUPFAM" id="SSF51735">
    <property type="entry name" value="NAD(P)-binding Rossmann-fold domains"/>
    <property type="match status" value="1"/>
</dbReference>
<dbReference type="PANTHER" id="PTHR44252">
    <property type="entry name" value="D-ERYTHRULOSE REDUCTASE"/>
    <property type="match status" value="1"/>
</dbReference>
<dbReference type="PANTHER" id="PTHR44252:SF3">
    <property type="entry name" value="D-ERYTHRULOSE REDUCTASE-RELATED"/>
    <property type="match status" value="1"/>
</dbReference>
<dbReference type="InterPro" id="IPR020904">
    <property type="entry name" value="Sc_DH/Rdtase_CS"/>
</dbReference>
<comment type="similarity">
    <text evidence="1">Belongs to the short-chain dehydrogenases/reductases (SDR) family.</text>
</comment>
<gene>
    <name evidence="6" type="primary">LOC107216484</name>
</gene>
<organism evidence="5 6">
    <name type="scientific">Neodiprion lecontei</name>
    <name type="common">Redheaded pine sawfly</name>
    <dbReference type="NCBI Taxonomy" id="441921"/>
    <lineage>
        <taxon>Eukaryota</taxon>
        <taxon>Metazoa</taxon>
        <taxon>Ecdysozoa</taxon>
        <taxon>Arthropoda</taxon>
        <taxon>Hexapoda</taxon>
        <taxon>Insecta</taxon>
        <taxon>Pterygota</taxon>
        <taxon>Neoptera</taxon>
        <taxon>Endopterygota</taxon>
        <taxon>Hymenoptera</taxon>
        <taxon>Tenthredinoidea</taxon>
        <taxon>Diprionidae</taxon>
        <taxon>Diprioninae</taxon>
        <taxon>Neodiprion</taxon>
    </lineage>
</organism>
<evidence type="ECO:0000256" key="1">
    <source>
        <dbReference type="ARBA" id="ARBA00006484"/>
    </source>
</evidence>
<dbReference type="Pfam" id="PF13561">
    <property type="entry name" value="adh_short_C2"/>
    <property type="match status" value="1"/>
</dbReference>
<dbReference type="PROSITE" id="PS00061">
    <property type="entry name" value="ADH_SHORT"/>
    <property type="match status" value="1"/>
</dbReference>
<comment type="subunit">
    <text evidence="2">Homotetramer.</text>
</comment>
<dbReference type="InterPro" id="IPR036291">
    <property type="entry name" value="NAD(P)-bd_dom_sf"/>
</dbReference>
<dbReference type="RefSeq" id="XP_046587662.1">
    <property type="nucleotide sequence ID" value="XM_046731706.1"/>
</dbReference>
<name>A0ABM3FI33_NEOLC</name>
<evidence type="ECO:0000256" key="3">
    <source>
        <dbReference type="ARBA" id="ARBA00022857"/>
    </source>
</evidence>
<keyword evidence="3" id="KW-0521">NADP</keyword>
<proteinExistence type="inferred from homology"/>
<keyword evidence="5" id="KW-1185">Reference proteome</keyword>
<evidence type="ECO:0000313" key="6">
    <source>
        <dbReference type="RefSeq" id="XP_046587662.1"/>
    </source>
</evidence>
<dbReference type="PRINTS" id="PR00081">
    <property type="entry name" value="GDHRDH"/>
</dbReference>
<dbReference type="InterPro" id="IPR002347">
    <property type="entry name" value="SDR_fam"/>
</dbReference>
<evidence type="ECO:0000313" key="5">
    <source>
        <dbReference type="Proteomes" id="UP000829291"/>
    </source>
</evidence>
<reference evidence="6" key="1">
    <citation type="submission" date="2025-08" db="UniProtKB">
        <authorList>
            <consortium name="RefSeq"/>
        </authorList>
    </citation>
    <scope>IDENTIFICATION</scope>
    <source>
        <tissue evidence="6">Thorax and Abdomen</tissue>
    </source>
</reference>
<dbReference type="Gene3D" id="3.40.50.720">
    <property type="entry name" value="NAD(P)-binding Rossmann-like Domain"/>
    <property type="match status" value="1"/>
</dbReference>
<dbReference type="Proteomes" id="UP000829291">
    <property type="component" value="Chromosome 2"/>
</dbReference>
<keyword evidence="4" id="KW-0560">Oxidoreductase</keyword>